<keyword evidence="3" id="KW-1185">Reference proteome</keyword>
<accession>A0A4V1IPP3</accession>
<dbReference type="AlphaFoldDB" id="A0A4V1IPP3"/>
<dbReference type="EMBL" id="ML000877">
    <property type="protein sequence ID" value="RKO83757.1"/>
    <property type="molecule type" value="Genomic_DNA"/>
</dbReference>
<gene>
    <name evidence="2" type="ORF">BDK51DRAFT_49403</name>
</gene>
<feature type="compositionally biased region" description="Polar residues" evidence="1">
    <location>
        <begin position="69"/>
        <end position="90"/>
    </location>
</feature>
<feature type="region of interest" description="Disordered" evidence="1">
    <location>
        <begin position="61"/>
        <end position="112"/>
    </location>
</feature>
<reference evidence="3" key="1">
    <citation type="journal article" date="2018" name="Nat. Microbiol.">
        <title>Leveraging single-cell genomics to expand the fungal tree of life.</title>
        <authorList>
            <person name="Ahrendt S.R."/>
            <person name="Quandt C.A."/>
            <person name="Ciobanu D."/>
            <person name="Clum A."/>
            <person name="Salamov A."/>
            <person name="Andreopoulos B."/>
            <person name="Cheng J.F."/>
            <person name="Woyke T."/>
            <person name="Pelin A."/>
            <person name="Henrissat B."/>
            <person name="Reynolds N.K."/>
            <person name="Benny G.L."/>
            <person name="Smith M.E."/>
            <person name="James T.Y."/>
            <person name="Grigoriev I.V."/>
        </authorList>
    </citation>
    <scope>NUCLEOTIDE SEQUENCE [LARGE SCALE GENOMIC DNA]</scope>
</reference>
<evidence type="ECO:0000313" key="3">
    <source>
        <dbReference type="Proteomes" id="UP000269721"/>
    </source>
</evidence>
<evidence type="ECO:0000313" key="2">
    <source>
        <dbReference type="EMBL" id="RKO83757.1"/>
    </source>
</evidence>
<protein>
    <submittedName>
        <fullName evidence="2">Uncharacterized protein</fullName>
    </submittedName>
</protein>
<organism evidence="2 3">
    <name type="scientific">Blyttiomyces helicus</name>
    <dbReference type="NCBI Taxonomy" id="388810"/>
    <lineage>
        <taxon>Eukaryota</taxon>
        <taxon>Fungi</taxon>
        <taxon>Fungi incertae sedis</taxon>
        <taxon>Chytridiomycota</taxon>
        <taxon>Chytridiomycota incertae sedis</taxon>
        <taxon>Chytridiomycetes</taxon>
        <taxon>Chytridiomycetes incertae sedis</taxon>
        <taxon>Blyttiomyces</taxon>
    </lineage>
</organism>
<name>A0A4V1IPP3_9FUNG</name>
<proteinExistence type="predicted"/>
<evidence type="ECO:0000256" key="1">
    <source>
        <dbReference type="SAM" id="MobiDB-lite"/>
    </source>
</evidence>
<sequence length="234" mass="24916">MQATAPKKDFELKEVKYRYKPQARITASDLLIFVKIWTLSTPALSPSTTLPSACLLLSPLSREPPSTSGSLPNSASRSIRASTGGTQDPTGGSEHRNQNAGEPNPDGHCKTGQLLRGFRRLPHHSGGTARLSTGVLYCLPDGPLYATHLLALALASRRTLILQQSQTPLPIKLLQVGRSPDPSLQFLPGRSGVCCYEDTSARELDVGMGDAGGMEGACEMGGMDGADVPMFELD</sequence>
<dbReference type="Proteomes" id="UP000269721">
    <property type="component" value="Unassembled WGS sequence"/>
</dbReference>